<evidence type="ECO:0000256" key="1">
    <source>
        <dbReference type="SAM" id="MobiDB-lite"/>
    </source>
</evidence>
<feature type="compositionally biased region" description="Polar residues" evidence="1">
    <location>
        <begin position="74"/>
        <end position="87"/>
    </location>
</feature>
<dbReference type="AlphaFoldDB" id="A0AAD3TAG8"/>
<feature type="region of interest" description="Disordered" evidence="1">
    <location>
        <begin position="1"/>
        <end position="102"/>
    </location>
</feature>
<keyword evidence="3" id="KW-1185">Reference proteome</keyword>
<name>A0AAD3TAG8_NEPGR</name>
<sequence>MGELTVDDWQIRSSMSHQQPSSHRPPSIPQREGSDHGGSDLAENANSAMKVSGFRSRMGTAGGLSSLPMGPMAHQTSSYGARTTSKPTAHRTISAHESKFFI</sequence>
<feature type="compositionally biased region" description="Low complexity" evidence="1">
    <location>
        <begin position="11"/>
        <end position="31"/>
    </location>
</feature>
<gene>
    <name evidence="2" type="ORF">Nepgr_026839</name>
</gene>
<evidence type="ECO:0000313" key="2">
    <source>
        <dbReference type="EMBL" id="GMH24996.1"/>
    </source>
</evidence>
<dbReference type="EMBL" id="BSYO01000028">
    <property type="protein sequence ID" value="GMH24996.1"/>
    <property type="molecule type" value="Genomic_DNA"/>
</dbReference>
<dbReference type="Proteomes" id="UP001279734">
    <property type="component" value="Unassembled WGS sequence"/>
</dbReference>
<proteinExistence type="predicted"/>
<reference evidence="2" key="1">
    <citation type="submission" date="2023-05" db="EMBL/GenBank/DDBJ databases">
        <title>Nepenthes gracilis genome sequencing.</title>
        <authorList>
            <person name="Fukushima K."/>
        </authorList>
    </citation>
    <scope>NUCLEOTIDE SEQUENCE</scope>
    <source>
        <strain evidence="2">SING2019-196</strain>
    </source>
</reference>
<protein>
    <submittedName>
        <fullName evidence="2">Uncharacterized protein</fullName>
    </submittedName>
</protein>
<organism evidence="2 3">
    <name type="scientific">Nepenthes gracilis</name>
    <name type="common">Slender pitcher plant</name>
    <dbReference type="NCBI Taxonomy" id="150966"/>
    <lineage>
        <taxon>Eukaryota</taxon>
        <taxon>Viridiplantae</taxon>
        <taxon>Streptophyta</taxon>
        <taxon>Embryophyta</taxon>
        <taxon>Tracheophyta</taxon>
        <taxon>Spermatophyta</taxon>
        <taxon>Magnoliopsida</taxon>
        <taxon>eudicotyledons</taxon>
        <taxon>Gunneridae</taxon>
        <taxon>Pentapetalae</taxon>
        <taxon>Caryophyllales</taxon>
        <taxon>Nepenthaceae</taxon>
        <taxon>Nepenthes</taxon>
    </lineage>
</organism>
<evidence type="ECO:0000313" key="3">
    <source>
        <dbReference type="Proteomes" id="UP001279734"/>
    </source>
</evidence>
<accession>A0AAD3TAG8</accession>
<comment type="caution">
    <text evidence="2">The sequence shown here is derived from an EMBL/GenBank/DDBJ whole genome shotgun (WGS) entry which is preliminary data.</text>
</comment>